<dbReference type="EMBL" id="FUZZ01000004">
    <property type="protein sequence ID" value="SKD09316.1"/>
    <property type="molecule type" value="Genomic_DNA"/>
</dbReference>
<name>A0A1T5P9H4_9BACT</name>
<gene>
    <name evidence="2" type="ORF">SAMN05660461_5200</name>
</gene>
<dbReference type="STRING" id="393003.SAMN05660461_5200"/>
<keyword evidence="3" id="KW-1185">Reference proteome</keyword>
<reference evidence="3" key="1">
    <citation type="submission" date="2017-02" db="EMBL/GenBank/DDBJ databases">
        <authorList>
            <person name="Varghese N."/>
            <person name="Submissions S."/>
        </authorList>
    </citation>
    <scope>NUCLEOTIDE SEQUENCE [LARGE SCALE GENOMIC DNA]</scope>
    <source>
        <strain evidence="3">DSM 18108</strain>
    </source>
</reference>
<dbReference type="AlphaFoldDB" id="A0A1T5P9H4"/>
<dbReference type="Proteomes" id="UP000190166">
    <property type="component" value="Unassembled WGS sequence"/>
</dbReference>
<evidence type="ECO:0000313" key="3">
    <source>
        <dbReference type="Proteomes" id="UP000190166"/>
    </source>
</evidence>
<sequence>MKKYLAFISGLLILISNDAFSQNLSKKQLLEDLMYYRDTLPVKHKNLYNKITRTEFESKVARIAGKIDTLNEETFMVELFRLNVSIGDEHTRIEPQFTLALPIKFTPFDDGIFVTGIDPQQSSALLSKLTAINGHPIDEINRKFKEVIKADNQSYFEIYEQQFLNNPSFLKGLGILNSDKSAEFTLQSRNGETRQVTLYAVNKDSLNLTLSPQYGAMLPYREPEKDYWYAYDSTKKTVYFNFVHCIDDEQHPFAQFNEELFSKINSWHPDKIIIDLRYNSGGNSGVLEPFIDSIKHSYLNKKNHFYVLIGKQTFSSALMNAIEFKRYTNAILVGQMTSGNINHYGEVRGFRLSNTKIVIGYSTRYWENWKGKKGALMPDKGITYSSLNFIDNKDEALEYIYKQ</sequence>
<dbReference type="Gene3D" id="3.90.226.10">
    <property type="entry name" value="2-enoyl-CoA Hydratase, Chain A, domain 1"/>
    <property type="match status" value="1"/>
</dbReference>
<feature type="signal peptide" evidence="1">
    <location>
        <begin position="1"/>
        <end position="21"/>
    </location>
</feature>
<protein>
    <recommendedName>
        <fullName evidence="4">Peptidase family S41</fullName>
    </recommendedName>
</protein>
<evidence type="ECO:0000313" key="2">
    <source>
        <dbReference type="EMBL" id="SKD09316.1"/>
    </source>
</evidence>
<evidence type="ECO:0000256" key="1">
    <source>
        <dbReference type="SAM" id="SignalP"/>
    </source>
</evidence>
<accession>A0A1T5P9H4</accession>
<dbReference type="SUPFAM" id="SSF52096">
    <property type="entry name" value="ClpP/crotonase"/>
    <property type="match status" value="1"/>
</dbReference>
<evidence type="ECO:0008006" key="4">
    <source>
        <dbReference type="Google" id="ProtNLM"/>
    </source>
</evidence>
<dbReference type="RefSeq" id="WP_079472455.1">
    <property type="nucleotide sequence ID" value="NZ_FUZZ01000004.1"/>
</dbReference>
<proteinExistence type="predicted"/>
<feature type="chain" id="PRO_5012820942" description="Peptidase family S41" evidence="1">
    <location>
        <begin position="22"/>
        <end position="403"/>
    </location>
</feature>
<keyword evidence="1" id="KW-0732">Signal</keyword>
<dbReference type="InterPro" id="IPR029045">
    <property type="entry name" value="ClpP/crotonase-like_dom_sf"/>
</dbReference>
<organism evidence="2 3">
    <name type="scientific">Chitinophaga ginsengisegetis</name>
    <dbReference type="NCBI Taxonomy" id="393003"/>
    <lineage>
        <taxon>Bacteria</taxon>
        <taxon>Pseudomonadati</taxon>
        <taxon>Bacteroidota</taxon>
        <taxon>Chitinophagia</taxon>
        <taxon>Chitinophagales</taxon>
        <taxon>Chitinophagaceae</taxon>
        <taxon>Chitinophaga</taxon>
    </lineage>
</organism>